<evidence type="ECO:0000256" key="1">
    <source>
        <dbReference type="SAM" id="MobiDB-lite"/>
    </source>
</evidence>
<keyword evidence="2" id="KW-1133">Transmembrane helix</keyword>
<evidence type="ECO:0000313" key="4">
    <source>
        <dbReference type="Proteomes" id="UP001318040"/>
    </source>
</evidence>
<reference evidence="6" key="1">
    <citation type="submission" date="2025-04" db="UniProtKB">
        <authorList>
            <consortium name="RefSeq"/>
        </authorList>
    </citation>
    <scope>IDENTIFICATION</scope>
    <source>
        <tissue evidence="6">Sperm</tissue>
    </source>
</reference>
<reference evidence="4" key="2">
    <citation type="submission" date="2025-05" db="UniProtKB">
        <authorList>
            <consortium name="RefSeq"/>
        </authorList>
    </citation>
    <scope>NUCLEOTIDE SEQUENCE [LARGE SCALE GENOMIC DNA]</scope>
    <source>
        <tissue evidence="5">Sperm</tissue>
    </source>
</reference>
<feature type="region of interest" description="Disordered" evidence="1">
    <location>
        <begin position="164"/>
        <end position="263"/>
    </location>
</feature>
<feature type="transmembrane region" description="Helical" evidence="2">
    <location>
        <begin position="118"/>
        <end position="145"/>
    </location>
</feature>
<dbReference type="Pfam" id="PF13908">
    <property type="entry name" value="Shisa_N"/>
    <property type="match status" value="1"/>
</dbReference>
<feature type="compositionally biased region" description="Pro residues" evidence="1">
    <location>
        <begin position="1"/>
        <end position="13"/>
    </location>
</feature>
<dbReference type="AlphaFoldDB" id="A0AAJ7TQI2"/>
<proteinExistence type="predicted"/>
<keyword evidence="2" id="KW-0812">Transmembrane</keyword>
<dbReference type="GeneID" id="116947872"/>
<evidence type="ECO:0000256" key="2">
    <source>
        <dbReference type="SAM" id="Phobius"/>
    </source>
</evidence>
<dbReference type="RefSeq" id="XP_032820371.1">
    <property type="nucleotide sequence ID" value="XM_032964480.1"/>
</dbReference>
<accession>A0AAJ7TQI2</accession>
<keyword evidence="2" id="KW-0472">Membrane</keyword>
<dbReference type="KEGG" id="pmrn:116947872"/>
<feature type="compositionally biased region" description="Low complexity" evidence="1">
    <location>
        <begin position="204"/>
        <end position="232"/>
    </location>
</feature>
<evidence type="ECO:0000313" key="5">
    <source>
        <dbReference type="RefSeq" id="XP_032820371.1"/>
    </source>
</evidence>
<evidence type="ECO:0000313" key="6">
    <source>
        <dbReference type="RefSeq" id="XP_032821190.1"/>
    </source>
</evidence>
<protein>
    <submittedName>
        <fullName evidence="5 6">Protein shisa-like-2A isoform X1</fullName>
    </submittedName>
</protein>
<keyword evidence="4" id="KW-1185">Reference proteome</keyword>
<gene>
    <name evidence="5 6" type="primary">LOC116947872</name>
</gene>
<dbReference type="InterPro" id="IPR053891">
    <property type="entry name" value="Shisa_N"/>
</dbReference>
<dbReference type="Proteomes" id="UP001318040">
    <property type="component" value="Chromosome 1"/>
</dbReference>
<feature type="compositionally biased region" description="Low complexity" evidence="1">
    <location>
        <begin position="241"/>
        <end position="263"/>
    </location>
</feature>
<feature type="region of interest" description="Disordered" evidence="1">
    <location>
        <begin position="1"/>
        <end position="23"/>
    </location>
</feature>
<sequence length="263" mass="28098">MLLTSPKPPPAPSPQSFGSGGSICPADFSSPGCCAQERKREEREGRVREAVMGECGRGELCGGYVSARGLPVDPFLCPREGDEPGHVHCCGFADFKYCCGDPVSYYEYDYTYMRALSIGLLLALSVVALTLVAFVVSVCALCFLFHCTKPKAALRHGLALEAGTREGGSINPAPHGPLGSPLFMRSTRNQPRGPPIGITPCKPPSNNNANNNNTSPNNTNPNIHPNPISNIPYTNPNPNHNPSNIQNPNITNTNNTNNPNANI</sequence>
<evidence type="ECO:0000259" key="3">
    <source>
        <dbReference type="Pfam" id="PF13908"/>
    </source>
</evidence>
<dbReference type="RefSeq" id="XP_032821190.1">
    <property type="nucleotide sequence ID" value="XM_032965299.1"/>
</dbReference>
<organism evidence="4 6">
    <name type="scientific">Petromyzon marinus</name>
    <name type="common">Sea lamprey</name>
    <dbReference type="NCBI Taxonomy" id="7757"/>
    <lineage>
        <taxon>Eukaryota</taxon>
        <taxon>Metazoa</taxon>
        <taxon>Chordata</taxon>
        <taxon>Craniata</taxon>
        <taxon>Vertebrata</taxon>
        <taxon>Cyclostomata</taxon>
        <taxon>Hyperoartia</taxon>
        <taxon>Petromyzontiformes</taxon>
        <taxon>Petromyzontidae</taxon>
        <taxon>Petromyzon</taxon>
    </lineage>
</organism>
<name>A0AAJ7TQI2_PETMA</name>
<feature type="domain" description="Shisa N-terminal" evidence="3">
    <location>
        <begin position="58"/>
        <end position="103"/>
    </location>
</feature>